<dbReference type="InterPro" id="IPR029058">
    <property type="entry name" value="AB_hydrolase_fold"/>
</dbReference>
<evidence type="ECO:0000313" key="6">
    <source>
        <dbReference type="Proteomes" id="UP000274822"/>
    </source>
</evidence>
<dbReference type="Pfam" id="PF01764">
    <property type="entry name" value="Lipase_3"/>
    <property type="match status" value="1"/>
</dbReference>
<dbReference type="AlphaFoldDB" id="A0A433QQ30"/>
<evidence type="ECO:0000256" key="1">
    <source>
        <dbReference type="ARBA" id="ARBA00022729"/>
    </source>
</evidence>
<feature type="chain" id="PRO_5019044595" evidence="3">
    <location>
        <begin position="19"/>
        <end position="356"/>
    </location>
</feature>
<gene>
    <name evidence="5" type="ORF">BC938DRAFT_476806</name>
</gene>
<dbReference type="SUPFAM" id="SSF53474">
    <property type="entry name" value="alpha/beta-Hydrolases"/>
    <property type="match status" value="1"/>
</dbReference>
<feature type="signal peptide" evidence="3">
    <location>
        <begin position="1"/>
        <end position="18"/>
    </location>
</feature>
<dbReference type="Gene3D" id="3.40.50.1820">
    <property type="entry name" value="alpha/beta hydrolase"/>
    <property type="match status" value="1"/>
</dbReference>
<name>A0A433QQ30_9FUNG</name>
<dbReference type="PANTHER" id="PTHR46640">
    <property type="entry name" value="TRIACYLGLYCEROL LIPASE, PUTATIVE (AFU_ORTHOLOGUE AFUA_6G06510)-RELATED"/>
    <property type="match status" value="1"/>
</dbReference>
<evidence type="ECO:0000256" key="2">
    <source>
        <dbReference type="ARBA" id="ARBA00022801"/>
    </source>
</evidence>
<proteinExistence type="predicted"/>
<dbReference type="GO" id="GO:0006629">
    <property type="term" value="P:lipid metabolic process"/>
    <property type="evidence" value="ECO:0007669"/>
    <property type="project" value="InterPro"/>
</dbReference>
<keyword evidence="1 3" id="KW-0732">Signal</keyword>
<dbReference type="GO" id="GO:0016787">
    <property type="term" value="F:hydrolase activity"/>
    <property type="evidence" value="ECO:0007669"/>
    <property type="project" value="UniProtKB-KW"/>
</dbReference>
<dbReference type="PANTHER" id="PTHR46640:SF1">
    <property type="entry name" value="FUNGAL LIPASE-LIKE DOMAIN-CONTAINING PROTEIN-RELATED"/>
    <property type="match status" value="1"/>
</dbReference>
<reference evidence="5 6" key="1">
    <citation type="journal article" date="2018" name="New Phytol.">
        <title>Phylogenomics of Endogonaceae and evolution of mycorrhizas within Mucoromycota.</title>
        <authorList>
            <person name="Chang Y."/>
            <person name="Desiro A."/>
            <person name="Na H."/>
            <person name="Sandor L."/>
            <person name="Lipzen A."/>
            <person name="Clum A."/>
            <person name="Barry K."/>
            <person name="Grigoriev I.V."/>
            <person name="Martin F.M."/>
            <person name="Stajich J.E."/>
            <person name="Smith M.E."/>
            <person name="Bonito G."/>
            <person name="Spatafora J.W."/>
        </authorList>
    </citation>
    <scope>NUCLEOTIDE SEQUENCE [LARGE SCALE GENOMIC DNA]</scope>
    <source>
        <strain evidence="5 6">AD002</strain>
    </source>
</reference>
<evidence type="ECO:0000256" key="3">
    <source>
        <dbReference type="SAM" id="SignalP"/>
    </source>
</evidence>
<feature type="domain" description="Fungal lipase-type" evidence="4">
    <location>
        <begin position="140"/>
        <end position="292"/>
    </location>
</feature>
<keyword evidence="6" id="KW-1185">Reference proteome</keyword>
<accession>A0A433QQ30</accession>
<keyword evidence="2 5" id="KW-0378">Hydrolase</keyword>
<dbReference type="InterPro" id="IPR002921">
    <property type="entry name" value="Fungal_lipase-type"/>
</dbReference>
<organism evidence="5 6">
    <name type="scientific">Jimgerdemannia flammicorona</name>
    <dbReference type="NCBI Taxonomy" id="994334"/>
    <lineage>
        <taxon>Eukaryota</taxon>
        <taxon>Fungi</taxon>
        <taxon>Fungi incertae sedis</taxon>
        <taxon>Mucoromycota</taxon>
        <taxon>Mucoromycotina</taxon>
        <taxon>Endogonomycetes</taxon>
        <taxon>Endogonales</taxon>
        <taxon>Endogonaceae</taxon>
        <taxon>Jimgerdemannia</taxon>
    </lineage>
</organism>
<dbReference type="CDD" id="cd00519">
    <property type="entry name" value="Lipase_3"/>
    <property type="match status" value="1"/>
</dbReference>
<dbReference type="EMBL" id="RBNJ01002506">
    <property type="protein sequence ID" value="RUS31894.1"/>
    <property type="molecule type" value="Genomic_DNA"/>
</dbReference>
<sequence length="356" mass="38861">MTPLRFTALLAATQLVIARPIAAPAKVTVKQGEQPTATLPKGTPQAHGLATNWTWSESSSVKSVSKNNGVPVSISQVDDLKKFARLATVAYCTDSFQGTSFTCKNYCSDFPGTIVLSTFDTPEYGTVGFIARNDNQKAIYVVYRGSSSTTNFAQDIKFATTSYPAGGEVHLGSFVGIPHADRWKITIFHIIVPGFYENYEESRDLVYNPVVSQMKKGYKLHLIGHSLGGSVAVLQALDFYQNAGFDNSNTITYTYGEPRLGDPDFARYVNKTGLRIFRTISMNDIVPHLPPSAFGYLHHSGEYWIKNSAGDVVLCAIADDDTCADSTVPFTSIPAHLLYWDSAPTPAKSDPSNDLK</sequence>
<protein>
    <submittedName>
        <fullName evidence="5">Alpha/Beta hydrolase protein</fullName>
    </submittedName>
</protein>
<evidence type="ECO:0000313" key="5">
    <source>
        <dbReference type="EMBL" id="RUS31894.1"/>
    </source>
</evidence>
<dbReference type="InterPro" id="IPR051299">
    <property type="entry name" value="AB_hydrolase_lip/est"/>
</dbReference>
<dbReference type="Proteomes" id="UP000274822">
    <property type="component" value="Unassembled WGS sequence"/>
</dbReference>
<comment type="caution">
    <text evidence="5">The sequence shown here is derived from an EMBL/GenBank/DDBJ whole genome shotgun (WGS) entry which is preliminary data.</text>
</comment>
<evidence type="ECO:0000259" key="4">
    <source>
        <dbReference type="Pfam" id="PF01764"/>
    </source>
</evidence>